<dbReference type="Pfam" id="PF07238">
    <property type="entry name" value="PilZ"/>
    <property type="match status" value="1"/>
</dbReference>
<dbReference type="SUPFAM" id="SSF141371">
    <property type="entry name" value="PilZ domain-like"/>
    <property type="match status" value="1"/>
</dbReference>
<feature type="region of interest" description="Disordered" evidence="1">
    <location>
        <begin position="1"/>
        <end position="32"/>
    </location>
</feature>
<feature type="region of interest" description="Disordered" evidence="1">
    <location>
        <begin position="135"/>
        <end position="160"/>
    </location>
</feature>
<dbReference type="InterPro" id="IPR009875">
    <property type="entry name" value="PilZ_domain"/>
</dbReference>
<proteinExistence type="predicted"/>
<name>A0A936EZJ1_9BACT</name>
<organism evidence="3 4">
    <name type="scientific">Candidatus Geothrix odensensis</name>
    <dbReference type="NCBI Taxonomy" id="2954440"/>
    <lineage>
        <taxon>Bacteria</taxon>
        <taxon>Pseudomonadati</taxon>
        <taxon>Acidobacteriota</taxon>
        <taxon>Holophagae</taxon>
        <taxon>Holophagales</taxon>
        <taxon>Holophagaceae</taxon>
        <taxon>Geothrix</taxon>
    </lineage>
</organism>
<feature type="domain" description="PilZ" evidence="2">
    <location>
        <begin position="35"/>
        <end position="133"/>
    </location>
</feature>
<sequence>MSTTRATSPPARREARAEPRYHAPHRIGPMPRPFEKRHFRRVPIAYEVKLIVEDRMISFPSAIDLSLGGILVDGRSPLPVGTSCGVAILLGAGKPGNRIVTRGMVVRADDRGIAIAFSKALEPGSLESLKELIHSLDPGAEEPSAPPESLAEPRPGLRNP</sequence>
<feature type="compositionally biased region" description="Basic and acidic residues" evidence="1">
    <location>
        <begin position="11"/>
        <end position="21"/>
    </location>
</feature>
<dbReference type="Gene3D" id="2.40.10.220">
    <property type="entry name" value="predicted glycosyltransferase like domains"/>
    <property type="match status" value="1"/>
</dbReference>
<evidence type="ECO:0000256" key="1">
    <source>
        <dbReference type="SAM" id="MobiDB-lite"/>
    </source>
</evidence>
<evidence type="ECO:0000259" key="2">
    <source>
        <dbReference type="Pfam" id="PF07238"/>
    </source>
</evidence>
<feature type="compositionally biased region" description="Low complexity" evidence="1">
    <location>
        <begin position="141"/>
        <end position="153"/>
    </location>
</feature>
<protein>
    <submittedName>
        <fullName evidence="3">PilZ domain-containing protein</fullName>
    </submittedName>
</protein>
<feature type="compositionally biased region" description="Low complexity" evidence="1">
    <location>
        <begin position="1"/>
        <end position="10"/>
    </location>
</feature>
<dbReference type="EMBL" id="JADKCH010000001">
    <property type="protein sequence ID" value="MBK8571334.1"/>
    <property type="molecule type" value="Genomic_DNA"/>
</dbReference>
<gene>
    <name evidence="3" type="ORF">IPN91_01570</name>
</gene>
<dbReference type="GO" id="GO:0035438">
    <property type="term" value="F:cyclic-di-GMP binding"/>
    <property type="evidence" value="ECO:0007669"/>
    <property type="project" value="InterPro"/>
</dbReference>
<dbReference type="Proteomes" id="UP000709959">
    <property type="component" value="Unassembled WGS sequence"/>
</dbReference>
<comment type="caution">
    <text evidence="3">The sequence shown here is derived from an EMBL/GenBank/DDBJ whole genome shotgun (WGS) entry which is preliminary data.</text>
</comment>
<evidence type="ECO:0000313" key="3">
    <source>
        <dbReference type="EMBL" id="MBK8571334.1"/>
    </source>
</evidence>
<dbReference type="AlphaFoldDB" id="A0A936EZJ1"/>
<accession>A0A936EZJ1</accession>
<evidence type="ECO:0000313" key="4">
    <source>
        <dbReference type="Proteomes" id="UP000709959"/>
    </source>
</evidence>
<reference evidence="3 4" key="1">
    <citation type="submission" date="2020-10" db="EMBL/GenBank/DDBJ databases">
        <title>Connecting structure to function with the recovery of over 1000 high-quality activated sludge metagenome-assembled genomes encoding full-length rRNA genes using long-read sequencing.</title>
        <authorList>
            <person name="Singleton C.M."/>
            <person name="Petriglieri F."/>
            <person name="Kristensen J.M."/>
            <person name="Kirkegaard R.H."/>
            <person name="Michaelsen T.Y."/>
            <person name="Andersen M.H."/>
            <person name="Karst S.M."/>
            <person name="Dueholm M.S."/>
            <person name="Nielsen P.H."/>
            <person name="Albertsen M."/>
        </authorList>
    </citation>
    <scope>NUCLEOTIDE SEQUENCE [LARGE SCALE GENOMIC DNA]</scope>
    <source>
        <strain evidence="3">OdNE_18-Q3-R46-58_MAXAC.008</strain>
    </source>
</reference>